<dbReference type="InterPro" id="IPR011990">
    <property type="entry name" value="TPR-like_helical_dom_sf"/>
</dbReference>
<dbReference type="Gene3D" id="1.25.40.390">
    <property type="match status" value="1"/>
</dbReference>
<dbReference type="Pfam" id="PF12771">
    <property type="entry name" value="SusD-like_2"/>
    <property type="match status" value="2"/>
</dbReference>
<comment type="caution">
    <text evidence="1">The sequence shown here is derived from an EMBL/GenBank/DDBJ whole genome shotgun (WGS) entry which is preliminary data.</text>
</comment>
<protein>
    <submittedName>
        <fullName evidence="1">SusD/RagB family nutrient-binding outer membrane lipoprotein</fullName>
    </submittedName>
</protein>
<dbReference type="InterPro" id="IPR041662">
    <property type="entry name" value="SusD-like_2"/>
</dbReference>
<sequence>MKLNINKIQLIILLCLSTISCETFLDSELNIDPNKPVSVPVFAQLPSICINIADVTGGDFSRFNSLITQQVEGVERQWTSFNNYTGLTPNRFDTAWNNIYTSILIELDIYIKNSTEIGANHYLGIGQILKAYSLMLATDVWGNIPFTESGLGLDNTAPKYDDQTTVIYPAIFSLLQSGIENLGKNDGGFAVKTKGGDVFHDGDIDLWTKAARAIRARAYLHQGNYSEALTDAQASFTSRNDNLRFTYETTNPGQWFRFNDGRTGDIEFHPFMKGLMEGLNDTDRLAILSETFVKEHPYLINAFGQDLISYREVKFIEAECLARTGGSDSSISEAYLAGIEASFEEVGLTNTEYSSYIANTDVNPGIGSIELNPHILTQKYIGLFVQPEVFNDYRRTGFPDISPTSGSTVPVRWNYSGNEILFNPNTPGPEEADLFKPKVGWDN</sequence>
<accession>A0ABW5NBT7</accession>
<proteinExistence type="predicted"/>
<name>A0ABW5NBT7_9FLAO</name>
<evidence type="ECO:0000313" key="2">
    <source>
        <dbReference type="Proteomes" id="UP001597459"/>
    </source>
</evidence>
<dbReference type="PROSITE" id="PS51257">
    <property type="entry name" value="PROKAR_LIPOPROTEIN"/>
    <property type="match status" value="1"/>
</dbReference>
<reference evidence="2" key="1">
    <citation type="journal article" date="2019" name="Int. J. Syst. Evol. Microbiol.">
        <title>The Global Catalogue of Microorganisms (GCM) 10K type strain sequencing project: providing services to taxonomists for standard genome sequencing and annotation.</title>
        <authorList>
            <consortium name="The Broad Institute Genomics Platform"/>
            <consortium name="The Broad Institute Genome Sequencing Center for Infectious Disease"/>
            <person name="Wu L."/>
            <person name="Ma J."/>
        </authorList>
    </citation>
    <scope>NUCLEOTIDE SEQUENCE [LARGE SCALE GENOMIC DNA]</scope>
    <source>
        <strain evidence="2">KCTC 42423</strain>
    </source>
</reference>
<dbReference type="RefSeq" id="WP_378253380.1">
    <property type="nucleotide sequence ID" value="NZ_JBHSJV010000001.1"/>
</dbReference>
<gene>
    <name evidence="1" type="ORF">ACFSTE_12515</name>
</gene>
<dbReference type="SUPFAM" id="SSF48452">
    <property type="entry name" value="TPR-like"/>
    <property type="match status" value="1"/>
</dbReference>
<evidence type="ECO:0000313" key="1">
    <source>
        <dbReference type="EMBL" id="MFD2591653.1"/>
    </source>
</evidence>
<keyword evidence="2" id="KW-1185">Reference proteome</keyword>
<keyword evidence="1" id="KW-0449">Lipoprotein</keyword>
<dbReference type="EMBL" id="JBHULX010000022">
    <property type="protein sequence ID" value="MFD2591653.1"/>
    <property type="molecule type" value="Genomic_DNA"/>
</dbReference>
<organism evidence="1 2">
    <name type="scientific">Aquimarina hainanensis</name>
    <dbReference type="NCBI Taxonomy" id="1578017"/>
    <lineage>
        <taxon>Bacteria</taxon>
        <taxon>Pseudomonadati</taxon>
        <taxon>Bacteroidota</taxon>
        <taxon>Flavobacteriia</taxon>
        <taxon>Flavobacteriales</taxon>
        <taxon>Flavobacteriaceae</taxon>
        <taxon>Aquimarina</taxon>
    </lineage>
</organism>
<dbReference type="Proteomes" id="UP001597459">
    <property type="component" value="Unassembled WGS sequence"/>
</dbReference>